<evidence type="ECO:0000313" key="7">
    <source>
        <dbReference type="Proteomes" id="UP000554482"/>
    </source>
</evidence>
<dbReference type="Pfam" id="PF04576">
    <property type="entry name" value="Zein-binding"/>
    <property type="match status" value="1"/>
</dbReference>
<keyword evidence="7" id="KW-1185">Reference proteome</keyword>
<keyword evidence="3" id="KW-1133">Transmembrane helix</keyword>
<accession>A0A7J6WDD1</accession>
<comment type="subcellular location">
    <subcellularLocation>
        <location evidence="1">Membrane</location>
    </subcellularLocation>
</comment>
<evidence type="ECO:0000256" key="2">
    <source>
        <dbReference type="ARBA" id="ARBA00022692"/>
    </source>
</evidence>
<dbReference type="GO" id="GO:0016020">
    <property type="term" value="C:membrane"/>
    <property type="evidence" value="ECO:0007669"/>
    <property type="project" value="UniProtKB-SubCell"/>
</dbReference>
<evidence type="ECO:0000256" key="3">
    <source>
        <dbReference type="ARBA" id="ARBA00022989"/>
    </source>
</evidence>
<keyword evidence="4" id="KW-0472">Membrane</keyword>
<evidence type="ECO:0000256" key="1">
    <source>
        <dbReference type="ARBA" id="ARBA00004370"/>
    </source>
</evidence>
<keyword evidence="2" id="KW-0812">Transmembrane</keyword>
<dbReference type="InterPro" id="IPR007656">
    <property type="entry name" value="GTD-bd"/>
</dbReference>
<name>A0A7J6WDD1_THATH</name>
<dbReference type="PANTHER" id="PTHR31422:SF1">
    <property type="entry name" value="GTD-BINDING DOMAIN-CONTAINING PROTEIN"/>
    <property type="match status" value="1"/>
</dbReference>
<gene>
    <name evidence="6" type="ORF">FRX31_015497</name>
</gene>
<evidence type="ECO:0000313" key="6">
    <source>
        <dbReference type="EMBL" id="KAF5194917.1"/>
    </source>
</evidence>
<dbReference type="EMBL" id="JABWDY010018105">
    <property type="protein sequence ID" value="KAF5194917.1"/>
    <property type="molecule type" value="Genomic_DNA"/>
</dbReference>
<feature type="domain" description="GTD-binding" evidence="5">
    <location>
        <begin position="2"/>
        <end position="100"/>
    </location>
</feature>
<comment type="caution">
    <text evidence="6">The sequence shown here is derived from an EMBL/GenBank/DDBJ whole genome shotgun (WGS) entry which is preliminary data.</text>
</comment>
<proteinExistence type="predicted"/>
<evidence type="ECO:0000256" key="4">
    <source>
        <dbReference type="ARBA" id="ARBA00023136"/>
    </source>
</evidence>
<evidence type="ECO:0000259" key="5">
    <source>
        <dbReference type="PROSITE" id="PS51775"/>
    </source>
</evidence>
<protein>
    <submittedName>
        <fullName evidence="6">Myosin-binding protein</fullName>
    </submittedName>
</protein>
<dbReference type="Proteomes" id="UP000554482">
    <property type="component" value="Unassembled WGS sequence"/>
</dbReference>
<dbReference type="AlphaFoldDB" id="A0A7J6WDD1"/>
<dbReference type="OrthoDB" id="1105498at2759"/>
<dbReference type="PROSITE" id="PS51775">
    <property type="entry name" value="GTD_BINDING"/>
    <property type="match status" value="1"/>
</dbReference>
<dbReference type="GO" id="GO:0080115">
    <property type="term" value="F:myosin XI tail binding"/>
    <property type="evidence" value="ECO:0007669"/>
    <property type="project" value="UniProtKB-ARBA"/>
</dbReference>
<dbReference type="PANTHER" id="PTHR31422">
    <property type="entry name" value="BNAANNG28530D PROTEIN"/>
    <property type="match status" value="1"/>
</dbReference>
<reference evidence="6 7" key="1">
    <citation type="submission" date="2020-06" db="EMBL/GenBank/DDBJ databases">
        <title>Transcriptomic and genomic resources for Thalictrum thalictroides and T. hernandezii: Facilitating candidate gene discovery in an emerging model plant lineage.</title>
        <authorList>
            <person name="Arias T."/>
            <person name="Riano-Pachon D.M."/>
            <person name="Di Stilio V.S."/>
        </authorList>
    </citation>
    <scope>NUCLEOTIDE SEQUENCE [LARGE SCALE GENOMIC DNA]</scope>
    <source>
        <strain evidence="7">cv. WT478/WT964</strain>
        <tissue evidence="6">Leaves</tissue>
    </source>
</reference>
<sequence>MAEMVELKETLFAQQKLLHKLYIDLEAEREASATAAIEALSMILRLQGEKAAENLEASQYKRMIEEKMNYIEEAMGFFEGVVHQKEMEIASLVFQVQAYRYKLLSVGLSDSEIGEMEIGDCHFMQDNDVQSGELGGRGILRRNQSLPAIRFKESTSERPTTTMEKPCLREIDEDNDYEFEAPDKEVERTSEERAVGDLISYWEQIQDLDKRVKELSHNESSDKIIESDQANLTFPEELQTGLTPYLRSGVTDSTRVIIENETFLCSSSQAKYPEDSLQSGSCSIPCTENEDIGINSHPMNIHDIFEVPQSNEDGMLYSPQRQEGKKLILEEENRLGKPDPILEEENRRGHLKSSLQYVNNENKWTQPKDGASVKCNLSLVDLITSIFPFHADVQQLNKRLEKFEVERTVTQDFSGSDEEKLRLLKEIHQQLNTIQSEIRDTKNKKSPGSDEPSPLVSLMEVWHWFILI</sequence>
<organism evidence="6 7">
    <name type="scientific">Thalictrum thalictroides</name>
    <name type="common">Rue-anemone</name>
    <name type="synonym">Anemone thalictroides</name>
    <dbReference type="NCBI Taxonomy" id="46969"/>
    <lineage>
        <taxon>Eukaryota</taxon>
        <taxon>Viridiplantae</taxon>
        <taxon>Streptophyta</taxon>
        <taxon>Embryophyta</taxon>
        <taxon>Tracheophyta</taxon>
        <taxon>Spermatophyta</taxon>
        <taxon>Magnoliopsida</taxon>
        <taxon>Ranunculales</taxon>
        <taxon>Ranunculaceae</taxon>
        <taxon>Thalictroideae</taxon>
        <taxon>Thalictrum</taxon>
    </lineage>
</organism>